<name>A0A087U9X9_STEMI</name>
<feature type="non-terminal residue" evidence="4">
    <location>
        <position position="352"/>
    </location>
</feature>
<evidence type="ECO:0000259" key="3">
    <source>
        <dbReference type="Pfam" id="PF02906"/>
    </source>
</evidence>
<gene>
    <name evidence="4" type="ORF">X975_15066</name>
</gene>
<evidence type="ECO:0000256" key="1">
    <source>
        <dbReference type="ARBA" id="ARBA00006596"/>
    </source>
</evidence>
<dbReference type="Pfam" id="PF02906">
    <property type="entry name" value="Fe_hyd_lg_C"/>
    <property type="match status" value="1"/>
</dbReference>
<keyword evidence="5" id="KW-1185">Reference proteome</keyword>
<protein>
    <submittedName>
        <fullName evidence="4">Cytosolic Fe-S cluster assembly factor NARFL</fullName>
    </submittedName>
</protein>
<dbReference type="OMA" id="FGHTIAV"/>
<dbReference type="InterPro" id="IPR050340">
    <property type="entry name" value="Cytosolic_Fe-S_CAF"/>
</dbReference>
<evidence type="ECO:0000313" key="5">
    <source>
        <dbReference type="Proteomes" id="UP000054359"/>
    </source>
</evidence>
<accession>A0A087U9X9</accession>
<dbReference type="InterPro" id="IPR009016">
    <property type="entry name" value="Fe_hydrogenase"/>
</dbReference>
<feature type="domain" description="Iron hydrogenase large subunit C-terminal" evidence="3">
    <location>
        <begin position="113"/>
        <end position="351"/>
    </location>
</feature>
<dbReference type="SUPFAM" id="SSF53920">
    <property type="entry name" value="Fe-only hydrogenase"/>
    <property type="match status" value="1"/>
</dbReference>
<reference evidence="4 5" key="1">
    <citation type="submission" date="2013-11" db="EMBL/GenBank/DDBJ databases">
        <title>Genome sequencing of Stegodyphus mimosarum.</title>
        <authorList>
            <person name="Bechsgaard J."/>
        </authorList>
    </citation>
    <scope>NUCLEOTIDE SEQUENCE [LARGE SCALE GENOMIC DNA]</scope>
</reference>
<sequence length="352" mass="39564">MAHMFSGALQLTDLNDFITPSQECIKPVALQKKGNISSSVIISDDGNYFETNEDGSKEPLQKAKITLNDCLACSGCITSAESVLISQQSQEEFYRIMKENLVHSEAGDLDKIKIVVVSVSPQSRASLAAKYNLTVEDTAKRLTKFFHNLGVTFVFDTTLSREFSLIESQKEFILRYRKKDIQSGMLPMLSSACPGWICYAEKTHGDYILPYLSSVKSPQQIMGSLVKDYLCSKLMKRPDQIYHVTVMPCFDKKLEASRSDFYSDTHQIRDVDCVLTSIEIEAMLTAEGVSLNMIEPEDLDCFISKETPFPSELYTHLGSASGGYCDHIFMYAAKELFGQTLSKLEYKILRNQ</sequence>
<dbReference type="EMBL" id="KK118898">
    <property type="protein sequence ID" value="KFM74168.1"/>
    <property type="molecule type" value="Genomic_DNA"/>
</dbReference>
<dbReference type="AlphaFoldDB" id="A0A087U9X9"/>
<evidence type="ECO:0000256" key="2">
    <source>
        <dbReference type="ARBA" id="ARBA00025700"/>
    </source>
</evidence>
<organism evidence="4 5">
    <name type="scientific">Stegodyphus mimosarum</name>
    <name type="common">African social velvet spider</name>
    <dbReference type="NCBI Taxonomy" id="407821"/>
    <lineage>
        <taxon>Eukaryota</taxon>
        <taxon>Metazoa</taxon>
        <taxon>Ecdysozoa</taxon>
        <taxon>Arthropoda</taxon>
        <taxon>Chelicerata</taxon>
        <taxon>Arachnida</taxon>
        <taxon>Araneae</taxon>
        <taxon>Araneomorphae</taxon>
        <taxon>Entelegynae</taxon>
        <taxon>Eresoidea</taxon>
        <taxon>Eresidae</taxon>
        <taxon>Stegodyphus</taxon>
    </lineage>
</organism>
<proteinExistence type="inferred from homology"/>
<dbReference type="PANTHER" id="PTHR11615">
    <property type="entry name" value="NITRATE, FORMATE, IRON DEHYDROGENASE"/>
    <property type="match status" value="1"/>
</dbReference>
<dbReference type="Proteomes" id="UP000054359">
    <property type="component" value="Unassembled WGS sequence"/>
</dbReference>
<comment type="similarity">
    <text evidence="1">Belongs to the NARF family.</text>
</comment>
<dbReference type="Gene3D" id="3.40.50.1780">
    <property type="match status" value="2"/>
</dbReference>
<dbReference type="STRING" id="407821.A0A087U9X9"/>
<dbReference type="InterPro" id="IPR004108">
    <property type="entry name" value="Fe_hydrogenase_lsu_C"/>
</dbReference>
<comment type="function">
    <text evidence="2">Component of the cytosolic iron-sulfur (Fe/S) protein assembly machinery. Required for maturation of extramitochondrial Fe/S proteins.</text>
</comment>
<evidence type="ECO:0000313" key="4">
    <source>
        <dbReference type="EMBL" id="KFM74168.1"/>
    </source>
</evidence>
<dbReference type="OrthoDB" id="10253113at2759"/>